<evidence type="ECO:0000256" key="1">
    <source>
        <dbReference type="SAM" id="MobiDB-lite"/>
    </source>
</evidence>
<sequence>MLSGSSVLQSGLSFALFTPSFNYVTTTNLRQHDPPTELKLTKYYYIPEIEALENEMAEVQALGSAATQEWFKGLQLTGKRKRDDTERLEQWETSLGAKLQIKPQASMSLPATRSPPLTALSVVSGTSRTLSQAHSHTLSLSSPLRPFSALSSQYAPSVISGSFRPSLDMPLPFWTPAPGQAPSQYTASEAGSAGTARPKYSRPRPAPSKEQLSVLQAEKRAAIEERCQTIDPPIRPSVLPFMEAFRAALQVSMPLNDSSWDHLKGRLLAQRAEAEQKEREYIGRQQGLQFGSPGHQFAPGESGFHSQHAQAWAELGVPARQKLETYAKEYIASAWDDGLAVSAETATKFAADVMIQVKDRFDKSIVDEDRELAARDMVLPHNSDIHEIRKLKLEDMKWLYEGSIRPHIERFGASIFFCRACESSMKHFAFEGLIQHYSAKHTNDFTRGNAALYWKSPWPEVPPFHDPTGPQAPTSHGTPVALSRAPTPNRGLQEPTALSRPPSRAVSPTYAANRARPRNLYEEHKDEVVFSTIAAYNDTAGVRAMPDSVRLYVMIHQTARAFFHAFGHKLSLSLFADCVSHQTSLREVRDLHGLHCHSCKFGIRSDHGVTPEYWLSELLDHFQTVHIDHRFTTREEMAGATTMRPVPMIDWLYDMVDLPHPQIIKNIALSPAFDDRQFGMLASLFPDLIGRISTSPPRAAYHAGGESLNGRAYGEPARWYQHDGQVSRTYVPLSSHRLSMERDGTLPSATHIGRFTIADPYIRSVGYQPAVTQVRSRTPVPGDDFAPAQPRSVDDHDRPFGSPYRRDLDAGAIQDRLIRTPHRTSRHLRAESIMDTASEAQSTKTDAERFLDSFGPLEEYPRTAPASHDRRRGVVDSDSVRAPSSGRMSRAMSQQEIGY</sequence>
<feature type="region of interest" description="Disordered" evidence="1">
    <location>
        <begin position="174"/>
        <end position="213"/>
    </location>
</feature>
<dbReference type="Pfam" id="PF25422">
    <property type="entry name" value="DUF7892"/>
    <property type="match status" value="1"/>
</dbReference>
<dbReference type="OrthoDB" id="2322499at2759"/>
<dbReference type="Proteomes" id="UP000038010">
    <property type="component" value="Unassembled WGS sequence"/>
</dbReference>
<comment type="caution">
    <text evidence="3">The sequence shown here is derived from an EMBL/GenBank/DDBJ whole genome shotgun (WGS) entry which is preliminary data.</text>
</comment>
<gene>
    <name evidence="3" type="ORF">AB675_8868</name>
</gene>
<evidence type="ECO:0000259" key="2">
    <source>
        <dbReference type="Pfam" id="PF25422"/>
    </source>
</evidence>
<feature type="region of interest" description="Disordered" evidence="1">
    <location>
        <begin position="773"/>
        <end position="813"/>
    </location>
</feature>
<protein>
    <recommendedName>
        <fullName evidence="2">DUF7892 domain-containing protein</fullName>
    </recommendedName>
</protein>
<evidence type="ECO:0000313" key="3">
    <source>
        <dbReference type="EMBL" id="KPI36123.1"/>
    </source>
</evidence>
<dbReference type="InterPro" id="IPR057214">
    <property type="entry name" value="DUF7892"/>
</dbReference>
<name>A0A0N1NYJ3_9EURO</name>
<dbReference type="RefSeq" id="XP_017996086.1">
    <property type="nucleotide sequence ID" value="XM_018149351.1"/>
</dbReference>
<reference evidence="3 4" key="1">
    <citation type="submission" date="2015-06" db="EMBL/GenBank/DDBJ databases">
        <title>Draft genome of the ant-associated black yeast Phialophora attae CBS 131958.</title>
        <authorList>
            <person name="Moreno L.F."/>
            <person name="Stielow B.J."/>
            <person name="de Hoog S."/>
            <person name="Vicente V.A."/>
            <person name="Weiss V.A."/>
            <person name="de Vries M."/>
            <person name="Cruz L.M."/>
            <person name="Souza E.M."/>
        </authorList>
    </citation>
    <scope>NUCLEOTIDE SEQUENCE [LARGE SCALE GENOMIC DNA]</scope>
    <source>
        <strain evidence="3 4">CBS 131958</strain>
    </source>
</reference>
<dbReference type="EMBL" id="LFJN01000033">
    <property type="protein sequence ID" value="KPI36123.1"/>
    <property type="molecule type" value="Genomic_DNA"/>
</dbReference>
<feature type="region of interest" description="Disordered" evidence="1">
    <location>
        <begin position="853"/>
        <end position="899"/>
    </location>
</feature>
<dbReference type="STRING" id="1664694.A0A0N1NYJ3"/>
<organism evidence="3 4">
    <name type="scientific">Cyphellophora attinorum</name>
    <dbReference type="NCBI Taxonomy" id="1664694"/>
    <lineage>
        <taxon>Eukaryota</taxon>
        <taxon>Fungi</taxon>
        <taxon>Dikarya</taxon>
        <taxon>Ascomycota</taxon>
        <taxon>Pezizomycotina</taxon>
        <taxon>Eurotiomycetes</taxon>
        <taxon>Chaetothyriomycetidae</taxon>
        <taxon>Chaetothyriales</taxon>
        <taxon>Cyphellophoraceae</taxon>
        <taxon>Cyphellophora</taxon>
    </lineage>
</organism>
<dbReference type="VEuPathDB" id="FungiDB:AB675_8868"/>
<feature type="domain" description="DUF7892" evidence="2">
    <location>
        <begin position="519"/>
        <end position="682"/>
    </location>
</feature>
<keyword evidence="4" id="KW-1185">Reference proteome</keyword>
<dbReference type="GeneID" id="28741231"/>
<proteinExistence type="predicted"/>
<feature type="compositionally biased region" description="Basic and acidic residues" evidence="1">
    <location>
        <begin position="792"/>
        <end position="809"/>
    </location>
</feature>
<dbReference type="AlphaFoldDB" id="A0A0N1NYJ3"/>
<feature type="region of interest" description="Disordered" evidence="1">
    <location>
        <begin position="464"/>
        <end position="511"/>
    </location>
</feature>
<accession>A0A0N1NYJ3</accession>
<evidence type="ECO:0000313" key="4">
    <source>
        <dbReference type="Proteomes" id="UP000038010"/>
    </source>
</evidence>